<proteinExistence type="predicted"/>
<dbReference type="InterPro" id="IPR029058">
    <property type="entry name" value="AB_hydrolase_fold"/>
</dbReference>
<dbReference type="EMBL" id="CADCTF010000101">
    <property type="protein sequence ID" value="CAA9246784.1"/>
    <property type="molecule type" value="Genomic_DNA"/>
</dbReference>
<dbReference type="SUPFAM" id="SSF53474">
    <property type="entry name" value="alpha/beta-Hydrolases"/>
    <property type="match status" value="1"/>
</dbReference>
<reference evidence="2" key="1">
    <citation type="submission" date="2020-02" db="EMBL/GenBank/DDBJ databases">
        <authorList>
            <person name="Meier V. D."/>
        </authorList>
    </citation>
    <scope>NUCLEOTIDE SEQUENCE</scope>
    <source>
        <strain evidence="2">AVDCRST_MAG50</strain>
    </source>
</reference>
<sequence length="314" mass="33383">MVGKPSHVYIMGHSMGGHVTAVAIEKWPQAFDGALPLCGVTGDSELFDYFQDSYLLAETLVGKTPVVPTPTNYTAEVWPQTKALLGPNFPVTLNVNGEKLKEAIENLTGGERPIFDEAFNRAGGGDFLFARGSATTGAGRTNANTVYQLDDFRGLTAEERALNDSIVRVQPNLAARYPAGGLNKQPSPRVNGTLEMPVLSLHTLGDPFVPFSMQQIHARRAAAKGTSELLVTRAIRDVGHCGFSLDEQSRAFDDLVRWVEHGVKPAGDDILDRETVASRDFGCAFTFPDRTGLPACNRPAGAGSGGGAPGGAGV</sequence>
<dbReference type="GO" id="GO:0008236">
    <property type="term" value="F:serine-type peptidase activity"/>
    <property type="evidence" value="ECO:0007669"/>
    <property type="project" value="InterPro"/>
</dbReference>
<accession>A0A6J4ID21</accession>
<dbReference type="AlphaFoldDB" id="A0A6J4ID21"/>
<organism evidence="2">
    <name type="scientific">uncultured Acidimicrobiales bacterium</name>
    <dbReference type="NCBI Taxonomy" id="310071"/>
    <lineage>
        <taxon>Bacteria</taxon>
        <taxon>Bacillati</taxon>
        <taxon>Actinomycetota</taxon>
        <taxon>Acidimicrobiia</taxon>
        <taxon>Acidimicrobiales</taxon>
        <taxon>environmental samples</taxon>
    </lineage>
</organism>
<dbReference type="Pfam" id="PF00326">
    <property type="entry name" value="Peptidase_S9"/>
    <property type="match status" value="1"/>
</dbReference>
<evidence type="ECO:0000313" key="2">
    <source>
        <dbReference type="EMBL" id="CAA9246784.1"/>
    </source>
</evidence>
<dbReference type="GO" id="GO:0006508">
    <property type="term" value="P:proteolysis"/>
    <property type="evidence" value="ECO:0007669"/>
    <property type="project" value="InterPro"/>
</dbReference>
<name>A0A6J4ID21_9ACTN</name>
<dbReference type="Gene3D" id="3.40.50.1820">
    <property type="entry name" value="alpha/beta hydrolase"/>
    <property type="match status" value="1"/>
</dbReference>
<evidence type="ECO:0000259" key="1">
    <source>
        <dbReference type="Pfam" id="PF00326"/>
    </source>
</evidence>
<feature type="domain" description="Peptidase S9 prolyl oligopeptidase catalytic" evidence="1">
    <location>
        <begin position="5"/>
        <end position="53"/>
    </location>
</feature>
<dbReference type="InterPro" id="IPR001375">
    <property type="entry name" value="Peptidase_S9_cat"/>
</dbReference>
<gene>
    <name evidence="2" type="ORF">AVDCRST_MAG50-2037</name>
</gene>
<protein>
    <recommendedName>
        <fullName evidence="1">Peptidase S9 prolyl oligopeptidase catalytic domain-containing protein</fullName>
    </recommendedName>
</protein>